<dbReference type="InterPro" id="IPR012348">
    <property type="entry name" value="RNR-like"/>
</dbReference>
<name>A0A848KN45_9ACTN</name>
<reference evidence="1 2" key="1">
    <citation type="submission" date="2020-04" db="EMBL/GenBank/DDBJ databases">
        <title>Gordonia sp. nov. TBRC 11910.</title>
        <authorList>
            <person name="Suriyachadkun C."/>
        </authorList>
    </citation>
    <scope>NUCLEOTIDE SEQUENCE [LARGE SCALE GENOMIC DNA]</scope>
    <source>
        <strain evidence="1 2">TBRC 11910</strain>
    </source>
</reference>
<protein>
    <submittedName>
        <fullName evidence="1">Ferritin-like domain-containing protein</fullName>
    </submittedName>
</protein>
<gene>
    <name evidence="1" type="ORF">HH308_00415</name>
</gene>
<organism evidence="1 2">
    <name type="scientific">Gordonia asplenii</name>
    <dbReference type="NCBI Taxonomy" id="2725283"/>
    <lineage>
        <taxon>Bacteria</taxon>
        <taxon>Bacillati</taxon>
        <taxon>Actinomycetota</taxon>
        <taxon>Actinomycetes</taxon>
        <taxon>Mycobacteriales</taxon>
        <taxon>Gordoniaceae</taxon>
        <taxon>Gordonia</taxon>
    </lineage>
</organism>
<dbReference type="SUPFAM" id="SSF47240">
    <property type="entry name" value="Ferritin-like"/>
    <property type="match status" value="1"/>
</dbReference>
<evidence type="ECO:0000313" key="2">
    <source>
        <dbReference type="Proteomes" id="UP000550729"/>
    </source>
</evidence>
<sequence length="398" mass="43303">MPATIDLEDLSFDEGAHLLIARGLAGLCPGDVLTVWGVGAAFDLMLGAWCRTAGHRVDSPDPDPTVGRHPVHIIKGLKEDHRWARAVRAGRSGQPSAGADRRWGLAARGALVGSGGPELDVRWVERDLVWADVAPTLYARAAANQWNPDTAVDWNRGPTLPDDVEDAVVQVMTYLVENEQAALMIPARLLGSLHPQFREVMQLLAAQIADEARHVEIFTRRALLTRDEMGRSGVEGRASLQSLLDEPDFTLASFLLSVLGEGTFVDLLGFLHEHAPDPVTAQVTALAARDEARHVAFGVAHAAHVVDVDPTFRGRLRGAVERRHDALRDTAGLSSAVYDSLVLLAAGSWEPAAVRRGWRAVQALQARMDDGRRRRLSVIGFPDDEAAELSALHTRNFM</sequence>
<comment type="caution">
    <text evidence="1">The sequence shown here is derived from an EMBL/GenBank/DDBJ whole genome shotgun (WGS) entry which is preliminary data.</text>
</comment>
<dbReference type="Gene3D" id="1.10.620.20">
    <property type="entry name" value="Ribonucleotide Reductase, subunit A"/>
    <property type="match status" value="1"/>
</dbReference>
<dbReference type="Proteomes" id="UP000550729">
    <property type="component" value="Unassembled WGS sequence"/>
</dbReference>
<dbReference type="RefSeq" id="WP_170192194.1">
    <property type="nucleotide sequence ID" value="NZ_JABBNB010000001.1"/>
</dbReference>
<dbReference type="CDD" id="cd00657">
    <property type="entry name" value="Ferritin_like"/>
    <property type="match status" value="1"/>
</dbReference>
<accession>A0A848KN45</accession>
<evidence type="ECO:0000313" key="1">
    <source>
        <dbReference type="EMBL" id="NMN99679.1"/>
    </source>
</evidence>
<dbReference type="EMBL" id="JABBNB010000001">
    <property type="protein sequence ID" value="NMN99679.1"/>
    <property type="molecule type" value="Genomic_DNA"/>
</dbReference>
<proteinExistence type="predicted"/>
<dbReference type="GO" id="GO:0016491">
    <property type="term" value="F:oxidoreductase activity"/>
    <property type="evidence" value="ECO:0007669"/>
    <property type="project" value="InterPro"/>
</dbReference>
<dbReference type="InterPro" id="IPR009078">
    <property type="entry name" value="Ferritin-like_SF"/>
</dbReference>
<keyword evidence="2" id="KW-1185">Reference proteome</keyword>
<dbReference type="AlphaFoldDB" id="A0A848KN45"/>